<evidence type="ECO:0000313" key="3">
    <source>
        <dbReference type="Proteomes" id="UP000009235"/>
    </source>
</evidence>
<dbReference type="RefSeq" id="WP_013806253.1">
    <property type="nucleotide sequence ID" value="NC_015564.1"/>
</dbReference>
<dbReference type="STRING" id="443218.AS9A_1452"/>
<organism evidence="2 3">
    <name type="scientific">Hoyosella subflava (strain DSM 45089 / JCM 17490 / NBRC 109087 / DQS3-9A1)</name>
    <name type="common">Amycolicicoccus subflavus</name>
    <dbReference type="NCBI Taxonomy" id="443218"/>
    <lineage>
        <taxon>Bacteria</taxon>
        <taxon>Bacillati</taxon>
        <taxon>Actinomycetota</taxon>
        <taxon>Actinomycetes</taxon>
        <taxon>Mycobacteriales</taxon>
        <taxon>Hoyosellaceae</taxon>
        <taxon>Hoyosella</taxon>
    </lineage>
</organism>
<dbReference type="Gene3D" id="3.40.50.1820">
    <property type="entry name" value="alpha/beta hydrolase"/>
    <property type="match status" value="1"/>
</dbReference>
<protein>
    <recommendedName>
        <fullName evidence="1">AB hydrolase-1 domain-containing protein</fullName>
    </recommendedName>
</protein>
<sequence length="268" mass="27821">MLSIVAVVGVVAGLIVGAAWLFQRQLIYLPMSGDVPPAAEAVDGARDVALRTADGLELSAWYIPAAEPGAPVVLVAPGNAGNRSHRTPLARGFAEDGLGVLLLEYRGYGGNPGSPSETGLAADADAAYAFLTEVENLPPEQLIYFGESLGAGVVTALATRHQPAAMVLRSPFTSLADVGARHYPFLPVRALLKDQYPVLENVAELRGVPVTVIAGSRDSIVPLDQSHTVAEAAGTTVIEIPDADHNDAILNYGPEVVSAVSDAAANVR</sequence>
<reference evidence="2 3" key="1">
    <citation type="journal article" date="2011" name="J. Bacteriol.">
        <title>Complete genome sequence of Amycolicicoccus subflavus DQS3-9A1T, an actinomycete isolated from crude oil-polluted soil.</title>
        <authorList>
            <person name="Cai M."/>
            <person name="Chen W.M."/>
            <person name="Nie Y."/>
            <person name="Chi C.Q."/>
            <person name="Wang Y.N."/>
            <person name="Tang Y.Q."/>
            <person name="Li G.Y."/>
            <person name="Wu X.L."/>
        </authorList>
    </citation>
    <scope>NUCLEOTIDE SEQUENCE [LARGE SCALE GENOMIC DNA]</scope>
    <source>
        <strain evidence="3">DSM 45089 / DQS3-9A1</strain>
    </source>
</reference>
<dbReference type="EMBL" id="CP002786">
    <property type="protein sequence ID" value="AEF39904.1"/>
    <property type="molecule type" value="Genomic_DNA"/>
</dbReference>
<proteinExistence type="predicted"/>
<dbReference type="HOGENOM" id="CLU_029375_2_1_11"/>
<evidence type="ECO:0000259" key="1">
    <source>
        <dbReference type="Pfam" id="PF00561"/>
    </source>
</evidence>
<accession>F6EH67</accession>
<dbReference type="InterPro" id="IPR000073">
    <property type="entry name" value="AB_hydrolase_1"/>
</dbReference>
<feature type="domain" description="AB hydrolase-1" evidence="1">
    <location>
        <begin position="71"/>
        <end position="173"/>
    </location>
</feature>
<evidence type="ECO:0000313" key="2">
    <source>
        <dbReference type="EMBL" id="AEF39904.1"/>
    </source>
</evidence>
<dbReference type="InterPro" id="IPR029058">
    <property type="entry name" value="AB_hydrolase_fold"/>
</dbReference>
<keyword evidence="3" id="KW-1185">Reference proteome</keyword>
<dbReference type="SUPFAM" id="SSF53474">
    <property type="entry name" value="alpha/beta-Hydrolases"/>
    <property type="match status" value="1"/>
</dbReference>
<name>F6EH67_HOYSD</name>
<dbReference type="Proteomes" id="UP000009235">
    <property type="component" value="Chromosome"/>
</dbReference>
<dbReference type="KEGG" id="asd:AS9A_1452"/>
<dbReference type="PANTHER" id="PTHR12277">
    <property type="entry name" value="ALPHA/BETA HYDROLASE DOMAIN-CONTAINING PROTEIN"/>
    <property type="match status" value="1"/>
</dbReference>
<dbReference type="eggNOG" id="COG1073">
    <property type="taxonomic scope" value="Bacteria"/>
</dbReference>
<dbReference type="PANTHER" id="PTHR12277:SF79">
    <property type="entry name" value="XAA-PRO DIPEPTIDYL-PEPTIDASE-RELATED"/>
    <property type="match status" value="1"/>
</dbReference>
<gene>
    <name evidence="2" type="ordered locus">AS9A_1452</name>
</gene>
<dbReference type="Pfam" id="PF00561">
    <property type="entry name" value="Abhydrolase_1"/>
    <property type="match status" value="1"/>
</dbReference>
<dbReference type="AlphaFoldDB" id="F6EH67"/>
<dbReference type="GO" id="GO:0003824">
    <property type="term" value="F:catalytic activity"/>
    <property type="evidence" value="ECO:0007669"/>
    <property type="project" value="UniProtKB-ARBA"/>
</dbReference>